<protein>
    <submittedName>
        <fullName evidence="2">Uncharacterized protein</fullName>
    </submittedName>
</protein>
<dbReference type="EMBL" id="UYRU01055533">
    <property type="protein sequence ID" value="VDN13082.1"/>
    <property type="molecule type" value="Genomic_DNA"/>
</dbReference>
<evidence type="ECO:0000256" key="1">
    <source>
        <dbReference type="SAM" id="MobiDB-lite"/>
    </source>
</evidence>
<organism evidence="2 3">
    <name type="scientific">Dibothriocephalus latus</name>
    <name type="common">Fish tapeworm</name>
    <name type="synonym">Diphyllobothrium latum</name>
    <dbReference type="NCBI Taxonomy" id="60516"/>
    <lineage>
        <taxon>Eukaryota</taxon>
        <taxon>Metazoa</taxon>
        <taxon>Spiralia</taxon>
        <taxon>Lophotrochozoa</taxon>
        <taxon>Platyhelminthes</taxon>
        <taxon>Cestoda</taxon>
        <taxon>Eucestoda</taxon>
        <taxon>Diphyllobothriidea</taxon>
        <taxon>Diphyllobothriidae</taxon>
        <taxon>Dibothriocephalus</taxon>
    </lineage>
</organism>
<evidence type="ECO:0000313" key="3">
    <source>
        <dbReference type="Proteomes" id="UP000281553"/>
    </source>
</evidence>
<keyword evidence="3" id="KW-1185">Reference proteome</keyword>
<evidence type="ECO:0000313" key="2">
    <source>
        <dbReference type="EMBL" id="VDN13082.1"/>
    </source>
</evidence>
<dbReference type="Proteomes" id="UP000281553">
    <property type="component" value="Unassembled WGS sequence"/>
</dbReference>
<reference evidence="2 3" key="1">
    <citation type="submission" date="2018-11" db="EMBL/GenBank/DDBJ databases">
        <authorList>
            <consortium name="Pathogen Informatics"/>
        </authorList>
    </citation>
    <scope>NUCLEOTIDE SEQUENCE [LARGE SCALE GENOMIC DNA]</scope>
</reference>
<dbReference type="AlphaFoldDB" id="A0A3P7NY13"/>
<feature type="region of interest" description="Disordered" evidence="1">
    <location>
        <begin position="1"/>
        <end position="41"/>
    </location>
</feature>
<name>A0A3P7NY13_DIBLA</name>
<gene>
    <name evidence="2" type="ORF">DILT_LOCUS8913</name>
</gene>
<accession>A0A3P7NY13</accession>
<proteinExistence type="predicted"/>
<sequence>MKPAEIEIGEQAAGEEELHEPFGEVICPPPALRAQEGNLHG</sequence>